<evidence type="ECO:0000313" key="3">
    <source>
        <dbReference type="Proteomes" id="UP001107558"/>
    </source>
</evidence>
<keyword evidence="3" id="KW-1185">Reference proteome</keyword>
<dbReference type="EMBL" id="JADBJN010000001">
    <property type="protein sequence ID" value="KAG5684340.1"/>
    <property type="molecule type" value="Genomic_DNA"/>
</dbReference>
<evidence type="ECO:0000256" key="1">
    <source>
        <dbReference type="SAM" id="MobiDB-lite"/>
    </source>
</evidence>
<evidence type="ECO:0000313" key="2">
    <source>
        <dbReference type="EMBL" id="KAG5684340.1"/>
    </source>
</evidence>
<gene>
    <name evidence="2" type="ORF">PVAND_013575</name>
</gene>
<organism evidence="2 3">
    <name type="scientific">Polypedilum vanderplanki</name>
    <name type="common">Sleeping chironomid midge</name>
    <dbReference type="NCBI Taxonomy" id="319348"/>
    <lineage>
        <taxon>Eukaryota</taxon>
        <taxon>Metazoa</taxon>
        <taxon>Ecdysozoa</taxon>
        <taxon>Arthropoda</taxon>
        <taxon>Hexapoda</taxon>
        <taxon>Insecta</taxon>
        <taxon>Pterygota</taxon>
        <taxon>Neoptera</taxon>
        <taxon>Endopterygota</taxon>
        <taxon>Diptera</taxon>
        <taxon>Nematocera</taxon>
        <taxon>Chironomoidea</taxon>
        <taxon>Chironomidae</taxon>
        <taxon>Chironominae</taxon>
        <taxon>Polypedilum</taxon>
        <taxon>Polypedilum</taxon>
    </lineage>
</organism>
<dbReference type="Proteomes" id="UP001107558">
    <property type="component" value="Chromosome 1"/>
</dbReference>
<feature type="region of interest" description="Disordered" evidence="1">
    <location>
        <begin position="87"/>
        <end position="107"/>
    </location>
</feature>
<dbReference type="OrthoDB" id="7797089at2759"/>
<comment type="caution">
    <text evidence="2">The sequence shown here is derived from an EMBL/GenBank/DDBJ whole genome shotgun (WGS) entry which is preliminary data.</text>
</comment>
<protein>
    <submittedName>
        <fullName evidence="2">Uncharacterized protein</fullName>
    </submittedName>
</protein>
<dbReference type="AlphaFoldDB" id="A0A9J6CR26"/>
<name>A0A9J6CR26_POLVA</name>
<proteinExistence type="predicted"/>
<feature type="compositionally biased region" description="Acidic residues" evidence="1">
    <location>
        <begin position="98"/>
        <end position="107"/>
    </location>
</feature>
<accession>A0A9J6CR26</accession>
<sequence length="107" mass="11904">MLRQSSKILLSSRLLMRGYSSTVGKNQEVNGKHHEAHDDTLCKHHKDLVPPFCEVAKLKGFELKSNCTSFHMKSEGYNPCCPPPPCPPAKKKQPCPCPEEDDPCNGV</sequence>
<reference evidence="2" key="1">
    <citation type="submission" date="2021-03" db="EMBL/GenBank/DDBJ databases">
        <title>Chromosome level genome of the anhydrobiotic midge Polypedilum vanderplanki.</title>
        <authorList>
            <person name="Yoshida Y."/>
            <person name="Kikawada T."/>
            <person name="Gusev O."/>
        </authorList>
    </citation>
    <scope>NUCLEOTIDE SEQUENCE</scope>
    <source>
        <strain evidence="2">NIAS01</strain>
        <tissue evidence="2">Whole body or cell culture</tissue>
    </source>
</reference>